<protein>
    <recommendedName>
        <fullName evidence="1">Dienelactone hydrolase domain-containing protein</fullName>
    </recommendedName>
</protein>
<dbReference type="SUPFAM" id="SSF53474">
    <property type="entry name" value="alpha/beta-Hydrolases"/>
    <property type="match status" value="1"/>
</dbReference>
<dbReference type="Pfam" id="PF01738">
    <property type="entry name" value="DLH"/>
    <property type="match status" value="1"/>
</dbReference>
<sequence>MYEGMIAETVVIQGDNGDQIDAYFARPAGAGPHPGVVVIHHAPGWDQDIKEITRKIAAQGYAAICPNLHHRKGPGTASEMSVAVRESGGVPDAQFIGDTRGTVQYLLAQPYLNGKVGVIGFCSGGRQVVIAACNIPEFNAAVDCWGGGVVTAKEDLTDNAPVAPLDMTPNLSCPLLGLFGNDDARPSPEQVDIHELELKKHNKTYEFHRYDGAGHAFFITSRDNYRVGAATDGWAKSFAWFEKYLGPITAQAHG</sequence>
<evidence type="ECO:0000259" key="1">
    <source>
        <dbReference type="Pfam" id="PF01738"/>
    </source>
</evidence>
<dbReference type="Gene3D" id="3.40.50.1820">
    <property type="entry name" value="alpha/beta hydrolase"/>
    <property type="match status" value="1"/>
</dbReference>
<feature type="domain" description="Dienelactone hydrolase" evidence="1">
    <location>
        <begin position="20"/>
        <end position="245"/>
    </location>
</feature>
<reference evidence="2" key="1">
    <citation type="submission" date="2018-05" db="EMBL/GenBank/DDBJ databases">
        <authorList>
            <person name="Lanie J.A."/>
            <person name="Ng W.-L."/>
            <person name="Kazmierczak K.M."/>
            <person name="Andrzejewski T.M."/>
            <person name="Davidsen T.M."/>
            <person name="Wayne K.J."/>
            <person name="Tettelin H."/>
            <person name="Glass J.I."/>
            <person name="Rusch D."/>
            <person name="Podicherti R."/>
            <person name="Tsui H.-C.T."/>
            <person name="Winkler M.E."/>
        </authorList>
    </citation>
    <scope>NUCLEOTIDE SEQUENCE</scope>
</reference>
<name>A0A382AL39_9ZZZZ</name>
<dbReference type="InterPro" id="IPR029058">
    <property type="entry name" value="AB_hydrolase_fold"/>
</dbReference>
<dbReference type="PANTHER" id="PTHR46623">
    <property type="entry name" value="CARBOXYMETHYLENEBUTENOLIDASE-RELATED"/>
    <property type="match status" value="1"/>
</dbReference>
<evidence type="ECO:0000313" key="2">
    <source>
        <dbReference type="EMBL" id="SVB02109.1"/>
    </source>
</evidence>
<organism evidence="2">
    <name type="scientific">marine metagenome</name>
    <dbReference type="NCBI Taxonomy" id="408172"/>
    <lineage>
        <taxon>unclassified sequences</taxon>
        <taxon>metagenomes</taxon>
        <taxon>ecological metagenomes</taxon>
    </lineage>
</organism>
<dbReference type="InterPro" id="IPR002925">
    <property type="entry name" value="Dienelactn_hydro"/>
</dbReference>
<gene>
    <name evidence="2" type="ORF">METZ01_LOCUS154963</name>
</gene>
<dbReference type="GO" id="GO:0016787">
    <property type="term" value="F:hydrolase activity"/>
    <property type="evidence" value="ECO:0007669"/>
    <property type="project" value="InterPro"/>
</dbReference>
<dbReference type="AlphaFoldDB" id="A0A382AL39"/>
<dbReference type="InterPro" id="IPR051049">
    <property type="entry name" value="Dienelactone_hydrolase-like"/>
</dbReference>
<accession>A0A382AL39</accession>
<proteinExistence type="predicted"/>
<dbReference type="EMBL" id="UINC01025817">
    <property type="protein sequence ID" value="SVB02109.1"/>
    <property type="molecule type" value="Genomic_DNA"/>
</dbReference>
<dbReference type="PANTHER" id="PTHR46623:SF6">
    <property type="entry name" value="ALPHA_BETA-HYDROLASES SUPERFAMILY PROTEIN"/>
    <property type="match status" value="1"/>
</dbReference>